<evidence type="ECO:0000313" key="2">
    <source>
        <dbReference type="Proteomes" id="UP000001997"/>
    </source>
</evidence>
<protein>
    <recommendedName>
        <fullName evidence="3">ATPase expression protein 1</fullName>
    </recommendedName>
</protein>
<keyword evidence="2" id="KW-1185">Reference proteome</keyword>
<dbReference type="OMA" id="PKYHHEI"/>
<organism evidence="1 2">
    <name type="scientific">Meyerozyma guilliermondii (strain ATCC 6260 / CBS 566 / DSM 6381 / JCM 1539 / NBRC 10279 / NRRL Y-324)</name>
    <name type="common">Yeast</name>
    <name type="synonym">Candida guilliermondii</name>
    <dbReference type="NCBI Taxonomy" id="294746"/>
    <lineage>
        <taxon>Eukaryota</taxon>
        <taxon>Fungi</taxon>
        <taxon>Dikarya</taxon>
        <taxon>Ascomycota</taxon>
        <taxon>Saccharomycotina</taxon>
        <taxon>Pichiomycetes</taxon>
        <taxon>Debaryomycetaceae</taxon>
        <taxon>Meyerozyma</taxon>
    </lineage>
</organism>
<dbReference type="OrthoDB" id="4094059at2759"/>
<dbReference type="eggNOG" id="ENOG502RPZT">
    <property type="taxonomic scope" value="Eukaryota"/>
</dbReference>
<name>A5DJU2_PICGU</name>
<dbReference type="InParanoid" id="A5DJU2"/>
<reference evidence="1 2" key="1">
    <citation type="journal article" date="2009" name="Nature">
        <title>Evolution of pathogenicity and sexual reproduction in eight Candida genomes.</title>
        <authorList>
            <person name="Butler G."/>
            <person name="Rasmussen M.D."/>
            <person name="Lin M.F."/>
            <person name="Santos M.A."/>
            <person name="Sakthikumar S."/>
            <person name="Munro C.A."/>
            <person name="Rheinbay E."/>
            <person name="Grabherr M."/>
            <person name="Forche A."/>
            <person name="Reedy J.L."/>
            <person name="Agrafioti I."/>
            <person name="Arnaud M.B."/>
            <person name="Bates S."/>
            <person name="Brown A.J."/>
            <person name="Brunke S."/>
            <person name="Costanzo M.C."/>
            <person name="Fitzpatrick D.A."/>
            <person name="de Groot P.W."/>
            <person name="Harris D."/>
            <person name="Hoyer L.L."/>
            <person name="Hube B."/>
            <person name="Klis F.M."/>
            <person name="Kodira C."/>
            <person name="Lennard N."/>
            <person name="Logue M.E."/>
            <person name="Martin R."/>
            <person name="Neiman A.M."/>
            <person name="Nikolaou E."/>
            <person name="Quail M.A."/>
            <person name="Quinn J."/>
            <person name="Santos M.C."/>
            <person name="Schmitzberger F.F."/>
            <person name="Sherlock G."/>
            <person name="Shah P."/>
            <person name="Silverstein K.A."/>
            <person name="Skrzypek M.S."/>
            <person name="Soll D."/>
            <person name="Staggs R."/>
            <person name="Stansfield I."/>
            <person name="Stumpf M.P."/>
            <person name="Sudbery P.E."/>
            <person name="Srikantha T."/>
            <person name="Zeng Q."/>
            <person name="Berman J."/>
            <person name="Berriman M."/>
            <person name="Heitman J."/>
            <person name="Gow N.A."/>
            <person name="Lorenz M.C."/>
            <person name="Birren B.W."/>
            <person name="Kellis M."/>
            <person name="Cuomo C.A."/>
        </authorList>
    </citation>
    <scope>NUCLEOTIDE SEQUENCE [LARGE SCALE GENOMIC DNA]</scope>
    <source>
        <strain evidence="2">ATCC 6260 / CBS 566 / DSM 6381 / JCM 1539 / NBRC 10279 / NRRL Y-324</strain>
    </source>
</reference>
<evidence type="ECO:0000313" key="1">
    <source>
        <dbReference type="EMBL" id="EDK39445.2"/>
    </source>
</evidence>
<dbReference type="KEGG" id="pgu:PGUG_03543"/>
<dbReference type="EMBL" id="CH408158">
    <property type="protein sequence ID" value="EDK39445.2"/>
    <property type="molecule type" value="Genomic_DNA"/>
</dbReference>
<dbReference type="STRING" id="294746.A5DJU2"/>
<evidence type="ECO:0008006" key="3">
    <source>
        <dbReference type="Google" id="ProtNLM"/>
    </source>
</evidence>
<sequence length="468" mass="53275">MHFAPSHSQESHQLFEFFQILPMIGAIRSTGIRRLGTKQTFSFVPNDERFKFESEKLTPEENRAAIPRRPNFDHLPKYHHEIPSPENVADFLSRPQFNDLFTTTLAKDAPFTGNSNHKMVTMNGEDTVINLYYTITATKWFEVFNNEILELREIDDEVESLSFFNKDTHSKTEALISSARKELKSDLFTTQGLGELFETLLKGSNMFRYGSQSMSFGSLANYFLHSDECVESSHNLVQLLTYIDQHIYEMTAASTKNFVTKLVDVVYHTHVSDIRAKLEGLLNFSNNPTIKTVLEEVDSATLDRLAYLHTMSSSFDEARAMLHILVQERKVAPSAETFDFFLSSYLKHVSPIASSPQLHTKVLRELKPLKPALFHRGITPAYAKRILDEIVTSEFDLQQFINLVLNRSTDDILSKLCKDIVLKAIQLGKDQPLAVRSLKISNLVERLKASGNLDKETIDELSTVATKI</sequence>
<dbReference type="RefSeq" id="XP_001484162.2">
    <property type="nucleotide sequence ID" value="XM_001484112.1"/>
</dbReference>
<dbReference type="AlphaFoldDB" id="A5DJU2"/>
<dbReference type="GeneID" id="5125959"/>
<gene>
    <name evidence="1" type="ORF">PGUG_03543</name>
</gene>
<dbReference type="Proteomes" id="UP000001997">
    <property type="component" value="Unassembled WGS sequence"/>
</dbReference>
<dbReference type="VEuPathDB" id="FungiDB:PGUG_03543"/>
<dbReference type="HOGENOM" id="CLU_557788_0_0_1"/>
<proteinExistence type="predicted"/>
<accession>A5DJU2</accession>